<protein>
    <submittedName>
        <fullName evidence="4">Uncharacterized protein</fullName>
    </submittedName>
</protein>
<keyword evidence="2" id="KW-0472">Membrane</keyword>
<keyword evidence="2" id="KW-0812">Transmembrane</keyword>
<keyword evidence="6" id="KW-1185">Reference proteome</keyword>
<comment type="caution">
    <text evidence="4">The sequence shown here is derived from an EMBL/GenBank/DDBJ whole genome shotgun (WGS) entry which is preliminary data.</text>
</comment>
<dbReference type="Proteomes" id="UP000836402">
    <property type="component" value="Unassembled WGS sequence"/>
</dbReference>
<reference evidence="4" key="2">
    <citation type="journal article" date="2019" name="IMA Fungus">
        <title>Genome sequencing and comparison of five Tilletia species to identify candidate genes for the detection of regulated species infecting wheat.</title>
        <authorList>
            <person name="Nguyen H.D.T."/>
            <person name="Sultana T."/>
            <person name="Kesanakurti P."/>
            <person name="Hambleton S."/>
        </authorList>
    </citation>
    <scope>NUCLEOTIDE SEQUENCE</scope>
    <source>
        <strain evidence="4">DAOMC 238032</strain>
    </source>
</reference>
<feature type="region of interest" description="Disordered" evidence="1">
    <location>
        <begin position="185"/>
        <end position="207"/>
    </location>
</feature>
<dbReference type="EMBL" id="LWDD02000004">
    <property type="protein sequence ID" value="KAE8265729.1"/>
    <property type="molecule type" value="Genomic_DNA"/>
</dbReference>
<evidence type="ECO:0000256" key="2">
    <source>
        <dbReference type="SAM" id="Phobius"/>
    </source>
</evidence>
<dbReference type="EMBL" id="CAJHJG010006043">
    <property type="protein sequence ID" value="CAD6954520.1"/>
    <property type="molecule type" value="Genomic_DNA"/>
</dbReference>
<evidence type="ECO:0000313" key="3">
    <source>
        <dbReference type="EMBL" id="CAD6954520.1"/>
    </source>
</evidence>
<feature type="region of interest" description="Disordered" evidence="1">
    <location>
        <begin position="1"/>
        <end position="39"/>
    </location>
</feature>
<dbReference type="Proteomes" id="UP000077671">
    <property type="component" value="Unassembled WGS sequence"/>
</dbReference>
<feature type="transmembrane region" description="Helical" evidence="2">
    <location>
        <begin position="48"/>
        <end position="68"/>
    </location>
</feature>
<proteinExistence type="predicted"/>
<accession>A0A177VGT5</accession>
<dbReference type="AlphaFoldDB" id="A0A177VGT5"/>
<sequence>MPSSSAATRKRKAAATSSSPSPDSPSNLLKRAPSGPLPSKPTTRLERLLFLFLLSSLALLSLHAYRLYARPYVRALTSSDTYVSPFSSTYGNIKGIFKLGAQAVASADPDTEADPGQKGPSIKDVILDMVGEDNSIEEQGLEEEGYQMGTLEDMLDAVYGKDRVEGEYAFKAGDRIHIGAQHLEEGEDVKESAQKMAAKGTPDERKSKFRRLTSVLKSWSSSGQEEGVIADDINQAAEL</sequence>
<organism evidence="4 5">
    <name type="scientific">Tilletia caries</name>
    <name type="common">wheat bunt fungus</name>
    <dbReference type="NCBI Taxonomy" id="13290"/>
    <lineage>
        <taxon>Eukaryota</taxon>
        <taxon>Fungi</taxon>
        <taxon>Dikarya</taxon>
        <taxon>Basidiomycota</taxon>
        <taxon>Ustilaginomycotina</taxon>
        <taxon>Exobasidiomycetes</taxon>
        <taxon>Tilletiales</taxon>
        <taxon>Tilletiaceae</taxon>
        <taxon>Tilletia</taxon>
    </lineage>
</organism>
<evidence type="ECO:0000313" key="5">
    <source>
        <dbReference type="Proteomes" id="UP000077671"/>
    </source>
</evidence>
<keyword evidence="2" id="KW-1133">Transmembrane helix</keyword>
<feature type="compositionally biased region" description="Low complexity" evidence="1">
    <location>
        <begin position="14"/>
        <end position="26"/>
    </location>
</feature>
<reference evidence="3" key="3">
    <citation type="submission" date="2020-10" db="EMBL/GenBank/DDBJ databases">
        <authorList>
            <person name="Sedaghatjoo S."/>
        </authorList>
    </citation>
    <scope>NUCLEOTIDE SEQUENCE</scope>
    <source>
        <strain evidence="3">AZH3</strain>
    </source>
</reference>
<evidence type="ECO:0000313" key="6">
    <source>
        <dbReference type="Proteomes" id="UP000836402"/>
    </source>
</evidence>
<feature type="region of interest" description="Disordered" evidence="1">
    <location>
        <begin position="219"/>
        <end position="239"/>
    </location>
</feature>
<name>A0A177VGT5_9BASI</name>
<evidence type="ECO:0000313" key="4">
    <source>
        <dbReference type="EMBL" id="KAE8265729.1"/>
    </source>
</evidence>
<evidence type="ECO:0000256" key="1">
    <source>
        <dbReference type="SAM" id="MobiDB-lite"/>
    </source>
</evidence>
<gene>
    <name evidence="4" type="ORF">A4X03_0g78</name>
    <name evidence="3" type="ORF">JKIAZH3_G8326</name>
</gene>
<reference evidence="4" key="1">
    <citation type="submission" date="2016-04" db="EMBL/GenBank/DDBJ databases">
        <authorList>
            <person name="Nguyen H.D."/>
            <person name="Kesanakurti P."/>
            <person name="Cullis J."/>
            <person name="Levesque C.A."/>
            <person name="Hambleton S."/>
        </authorList>
    </citation>
    <scope>NUCLEOTIDE SEQUENCE</scope>
    <source>
        <strain evidence="4">DAOMC 238032</strain>
    </source>
</reference>